<organism evidence="7 8">
    <name type="scientific">Azospirillum doebereinerae</name>
    <dbReference type="NCBI Taxonomy" id="92933"/>
    <lineage>
        <taxon>Bacteria</taxon>
        <taxon>Pseudomonadati</taxon>
        <taxon>Pseudomonadota</taxon>
        <taxon>Alphaproteobacteria</taxon>
        <taxon>Rhodospirillales</taxon>
        <taxon>Azospirillaceae</taxon>
        <taxon>Azospirillum</taxon>
    </lineage>
</organism>
<dbReference type="InterPro" id="IPR001387">
    <property type="entry name" value="Cro/C1-type_HTH"/>
</dbReference>
<dbReference type="Proteomes" id="UP000280346">
    <property type="component" value="Unassembled WGS sequence"/>
</dbReference>
<dbReference type="Gene3D" id="1.10.260.40">
    <property type="entry name" value="lambda repressor-like DNA-binding domains"/>
    <property type="match status" value="1"/>
</dbReference>
<dbReference type="SUPFAM" id="SSF47413">
    <property type="entry name" value="lambda repressor-like DNA-binding domains"/>
    <property type="match status" value="1"/>
</dbReference>
<feature type="domain" description="HTH cro/C1-type" evidence="6">
    <location>
        <begin position="24"/>
        <end position="60"/>
    </location>
</feature>
<keyword evidence="8" id="KW-1185">Reference proteome</keyword>
<dbReference type="AlphaFoldDB" id="A0A433J6G7"/>
<evidence type="ECO:0000256" key="2">
    <source>
        <dbReference type="ARBA" id="ARBA00023125"/>
    </source>
</evidence>
<evidence type="ECO:0000256" key="4">
    <source>
        <dbReference type="SAM" id="MobiDB-lite"/>
    </source>
</evidence>
<dbReference type="PANTHER" id="PTHR30146:SF33">
    <property type="entry name" value="TRANSCRIPTIONAL REGULATOR"/>
    <property type="match status" value="1"/>
</dbReference>
<evidence type="ECO:0000259" key="6">
    <source>
        <dbReference type="PROSITE" id="PS50943"/>
    </source>
</evidence>
<feature type="region of interest" description="Disordered" evidence="4">
    <location>
        <begin position="1"/>
        <end position="20"/>
    </location>
</feature>
<dbReference type="Pfam" id="PF13377">
    <property type="entry name" value="Peripla_BP_3"/>
    <property type="match status" value="1"/>
</dbReference>
<dbReference type="Pfam" id="PF00356">
    <property type="entry name" value="LacI"/>
    <property type="match status" value="1"/>
</dbReference>
<dbReference type="PROSITE" id="PS50943">
    <property type="entry name" value="HTH_CROC1"/>
    <property type="match status" value="1"/>
</dbReference>
<dbReference type="GO" id="GO:0000976">
    <property type="term" value="F:transcription cis-regulatory region binding"/>
    <property type="evidence" value="ECO:0007669"/>
    <property type="project" value="TreeGrafter"/>
</dbReference>
<dbReference type="OrthoDB" id="7170131at2"/>
<sequence length="353" mass="37923">MSDEGQLSVRKADSRRRSATQAVTMADVARAAGVSTQTVSRALRDPRSVGPDTLARIEEAVRETRYVQNFAASHLASNRSMTVAAIIPTISASIFAETIQGLSDVLLPEGYQVFLGHTDYVAAREESLVRSFSGRRPDGFFIIGTRHTQETTALLKRTGVPVVESWSWTPRPVDLLVGFSNHAALIRVVDHLVERGYRRLTFAGVMKPGDHRAKERLKGFQDAHARHFPGETPRVVTVASSPMVMATGVELLALVRAQHPETDAVVFASDVLASGAILACGGLGISVPGDLAITGFGNYDIAGQLTPGLTTVAIASKRIGVESARLLLRRMQGATVDDRALDVGFELLVRGST</sequence>
<evidence type="ECO:0000256" key="1">
    <source>
        <dbReference type="ARBA" id="ARBA00023015"/>
    </source>
</evidence>
<dbReference type="Gene3D" id="3.40.50.2300">
    <property type="match status" value="2"/>
</dbReference>
<dbReference type="PANTHER" id="PTHR30146">
    <property type="entry name" value="LACI-RELATED TRANSCRIPTIONAL REPRESSOR"/>
    <property type="match status" value="1"/>
</dbReference>
<feature type="domain" description="HTH lacI-type" evidence="5">
    <location>
        <begin position="23"/>
        <end position="77"/>
    </location>
</feature>
<proteinExistence type="predicted"/>
<dbReference type="EMBL" id="RZIJ01000014">
    <property type="protein sequence ID" value="RUQ68511.1"/>
    <property type="molecule type" value="Genomic_DNA"/>
</dbReference>
<accession>A0A433J6G7</accession>
<evidence type="ECO:0000313" key="8">
    <source>
        <dbReference type="Proteomes" id="UP000280346"/>
    </source>
</evidence>
<reference evidence="7 8" key="1">
    <citation type="submission" date="2018-12" db="EMBL/GenBank/DDBJ databases">
        <authorList>
            <person name="Yang Y."/>
        </authorList>
    </citation>
    <scope>NUCLEOTIDE SEQUENCE [LARGE SCALE GENOMIC DNA]</scope>
    <source>
        <strain evidence="7 8">GSF71</strain>
    </source>
</reference>
<dbReference type="InterPro" id="IPR010982">
    <property type="entry name" value="Lambda_DNA-bd_dom_sf"/>
</dbReference>
<comment type="caution">
    <text evidence="7">The sequence shown here is derived from an EMBL/GenBank/DDBJ whole genome shotgun (WGS) entry which is preliminary data.</text>
</comment>
<gene>
    <name evidence="7" type="ORF">EJ913_17985</name>
</gene>
<dbReference type="SUPFAM" id="SSF53822">
    <property type="entry name" value="Periplasmic binding protein-like I"/>
    <property type="match status" value="1"/>
</dbReference>
<evidence type="ECO:0000259" key="5">
    <source>
        <dbReference type="PROSITE" id="PS50932"/>
    </source>
</evidence>
<dbReference type="CDD" id="cd01392">
    <property type="entry name" value="HTH_LacI"/>
    <property type="match status" value="1"/>
</dbReference>
<protein>
    <submittedName>
        <fullName evidence="7">LacI family DNA-binding transcriptional regulator</fullName>
    </submittedName>
</protein>
<dbReference type="InterPro" id="IPR046335">
    <property type="entry name" value="LacI/GalR-like_sensor"/>
</dbReference>
<dbReference type="InterPro" id="IPR028082">
    <property type="entry name" value="Peripla_BP_I"/>
</dbReference>
<evidence type="ECO:0000313" key="7">
    <source>
        <dbReference type="EMBL" id="RUQ68511.1"/>
    </source>
</evidence>
<dbReference type="PROSITE" id="PS50932">
    <property type="entry name" value="HTH_LACI_2"/>
    <property type="match status" value="1"/>
</dbReference>
<dbReference type="PROSITE" id="PS00356">
    <property type="entry name" value="HTH_LACI_1"/>
    <property type="match status" value="1"/>
</dbReference>
<keyword evidence="1" id="KW-0805">Transcription regulation</keyword>
<dbReference type="CDD" id="cd01575">
    <property type="entry name" value="PBP1_GntR"/>
    <property type="match status" value="1"/>
</dbReference>
<dbReference type="InterPro" id="IPR000843">
    <property type="entry name" value="HTH_LacI"/>
</dbReference>
<dbReference type="GO" id="GO:0003700">
    <property type="term" value="F:DNA-binding transcription factor activity"/>
    <property type="evidence" value="ECO:0007669"/>
    <property type="project" value="TreeGrafter"/>
</dbReference>
<name>A0A433J6G7_9PROT</name>
<keyword evidence="3" id="KW-0804">Transcription</keyword>
<keyword evidence="2 7" id="KW-0238">DNA-binding</keyword>
<dbReference type="SMART" id="SM00354">
    <property type="entry name" value="HTH_LACI"/>
    <property type="match status" value="1"/>
</dbReference>
<evidence type="ECO:0000256" key="3">
    <source>
        <dbReference type="ARBA" id="ARBA00023163"/>
    </source>
</evidence>